<feature type="chain" id="PRO_5028858057" evidence="2">
    <location>
        <begin position="22"/>
        <end position="329"/>
    </location>
</feature>
<dbReference type="PANTHER" id="PTHR30163:SF9">
    <property type="entry name" value="MEMBRANE-BOUND LYTIC MUREIN TRANSGLYCOSYLASE B"/>
    <property type="match status" value="1"/>
</dbReference>
<dbReference type="AlphaFoldDB" id="A0A7G1QB14"/>
<dbReference type="InterPro" id="IPR031304">
    <property type="entry name" value="SLT_2"/>
</dbReference>
<dbReference type="PANTHER" id="PTHR30163">
    <property type="entry name" value="MEMBRANE-BOUND LYTIC MUREIN TRANSGLYCOSYLASE B"/>
    <property type="match status" value="1"/>
</dbReference>
<dbReference type="GO" id="GO:0008933">
    <property type="term" value="F:peptidoglycan lytic transglycosylase activity"/>
    <property type="evidence" value="ECO:0007669"/>
    <property type="project" value="TreeGrafter"/>
</dbReference>
<dbReference type="NCBIfam" id="TIGR02282">
    <property type="entry name" value="MltB"/>
    <property type="match status" value="1"/>
</dbReference>
<dbReference type="Pfam" id="PF13406">
    <property type="entry name" value="SLT_2"/>
    <property type="match status" value="1"/>
</dbReference>
<keyword evidence="2" id="KW-0732">Signal</keyword>
<dbReference type="SUPFAM" id="SSF53955">
    <property type="entry name" value="Lysozyme-like"/>
    <property type="match status" value="1"/>
</dbReference>
<proteinExistence type="predicted"/>
<dbReference type="Gene3D" id="1.10.8.350">
    <property type="entry name" value="Bacterial muramidase"/>
    <property type="match status" value="1"/>
</dbReference>
<dbReference type="InterPro" id="IPR011757">
    <property type="entry name" value="Lytic_transglycosylase_MltB"/>
</dbReference>
<accession>A0A7G1QB14</accession>
<dbReference type="KEGG" id="ntg:NSCAC_1489"/>
<dbReference type="InterPro" id="IPR043426">
    <property type="entry name" value="MltB-like"/>
</dbReference>
<evidence type="ECO:0000313" key="4">
    <source>
        <dbReference type="EMBL" id="CAB1277075.1"/>
    </source>
</evidence>
<sequence>MNKHIFFILFFALFITTAVTADNNSVEVTQFIHHMVKQYHFDKSELEQLFERAKINDNILRLISKPAEKSKPWSEYRSILVTPKRVKDGISFWNINRDILSQAQQKFGVPAEIITAIIGIESSYGSNTGKYHIFDSLFTLGFHYPSRGKFFRQQLVEFLLLAREEKRDPYWFMGSYAGAMGYIQFMPDSFRSYAVDFDQDGKRDIWGNSTDAIGSVANFLKKKGEWQRGAPIAQMINPGNVDYQQWLHQGLKPSIPLQALIKQGIKIPGLQPTFKDKLISVFVLEAAEQTQVLLGFYNFYAITRYNPSLFYATAVYQLAEEIKQQVRQE</sequence>
<feature type="signal peptide" evidence="2">
    <location>
        <begin position="1"/>
        <end position="21"/>
    </location>
</feature>
<reference evidence="4 5" key="1">
    <citation type="submission" date="2020-03" db="EMBL/GenBank/DDBJ databases">
        <authorList>
            <person name="Picone N."/>
        </authorList>
    </citation>
    <scope>NUCLEOTIDE SEQUENCE [LARGE SCALE GENOMIC DNA]</scope>
    <source>
        <strain evidence="4">NSCAC1</strain>
    </source>
</reference>
<dbReference type="InterPro" id="IPR023346">
    <property type="entry name" value="Lysozyme-like_dom_sf"/>
</dbReference>
<evidence type="ECO:0000256" key="1">
    <source>
        <dbReference type="PIRSR" id="PIRSR611757-1"/>
    </source>
</evidence>
<feature type="active site" evidence="1">
    <location>
        <position position="121"/>
    </location>
</feature>
<dbReference type="CDD" id="cd13399">
    <property type="entry name" value="Slt35-like"/>
    <property type="match status" value="1"/>
</dbReference>
<evidence type="ECO:0000259" key="3">
    <source>
        <dbReference type="Pfam" id="PF13406"/>
    </source>
</evidence>
<organism evidence="4 5">
    <name type="scientific">Candidatus Nitrosacidococcus tergens</name>
    <dbReference type="NCBI Taxonomy" id="553981"/>
    <lineage>
        <taxon>Bacteria</taxon>
        <taxon>Pseudomonadati</taxon>
        <taxon>Pseudomonadota</taxon>
        <taxon>Gammaproteobacteria</taxon>
        <taxon>Chromatiales</taxon>
        <taxon>Chromatiaceae</taxon>
        <taxon>Candidatus Nitrosacidococcus</taxon>
    </lineage>
</organism>
<dbReference type="EMBL" id="LR778175">
    <property type="protein sequence ID" value="CAB1277075.1"/>
    <property type="molecule type" value="Genomic_DNA"/>
</dbReference>
<evidence type="ECO:0000313" key="5">
    <source>
        <dbReference type="Proteomes" id="UP000516072"/>
    </source>
</evidence>
<dbReference type="Gene3D" id="1.10.530.10">
    <property type="match status" value="1"/>
</dbReference>
<name>A0A7G1QB14_9GAMM</name>
<dbReference type="GO" id="GO:0009253">
    <property type="term" value="P:peptidoglycan catabolic process"/>
    <property type="evidence" value="ECO:0007669"/>
    <property type="project" value="TreeGrafter"/>
</dbReference>
<keyword evidence="5" id="KW-1185">Reference proteome</keyword>
<feature type="domain" description="Transglycosylase SLT" evidence="3">
    <location>
        <begin position="27"/>
        <end position="320"/>
    </location>
</feature>
<dbReference type="RefSeq" id="WP_197744156.1">
    <property type="nucleotide sequence ID" value="NZ_LR778175.1"/>
</dbReference>
<gene>
    <name evidence="4" type="primary">mltB</name>
    <name evidence="4" type="ORF">NSCAC_1489</name>
</gene>
<dbReference type="Proteomes" id="UP000516072">
    <property type="component" value="Chromosome"/>
</dbReference>
<protein>
    <submittedName>
        <fullName evidence="4">Membrane-bound lytic murein transglycosylase B</fullName>
    </submittedName>
</protein>
<evidence type="ECO:0000256" key="2">
    <source>
        <dbReference type="SAM" id="SignalP"/>
    </source>
</evidence>
<dbReference type="FunFam" id="1.10.8.350:FF:000001">
    <property type="entry name" value="Lytic murein transglycosylase B"/>
    <property type="match status" value="1"/>
</dbReference>